<evidence type="ECO:0000313" key="6">
    <source>
        <dbReference type="EMBL" id="CAE0447085.1"/>
    </source>
</evidence>
<dbReference type="PANTHER" id="PTHR21013:SF10">
    <property type="entry name" value="ATP SYNTHASE MITOCHONDRIAL F1 COMPLEX ASSEMBLY FACTOR 2"/>
    <property type="match status" value="1"/>
</dbReference>
<dbReference type="GO" id="GO:0033615">
    <property type="term" value="P:mitochondrial proton-transporting ATP synthase complex assembly"/>
    <property type="evidence" value="ECO:0007669"/>
    <property type="project" value="TreeGrafter"/>
</dbReference>
<keyword evidence="5" id="KW-0143">Chaperone</keyword>
<dbReference type="SUPFAM" id="SSF160909">
    <property type="entry name" value="ATP12-like"/>
    <property type="match status" value="1"/>
</dbReference>
<dbReference type="InterPro" id="IPR011419">
    <property type="entry name" value="ATP12_ATP_synth-F1-assembly"/>
</dbReference>
<sequence>MRAAQKAWRSLPALSATVRKGQGTLITYCANDKIDKFSIGSRCFSVHMESSLPGVAWKGRKKFYKKAHIKEVKVEDQSLYQVALDGRSLSTPHRNKLQLSNKALAVALAHEWDSQKNTIEPASMPLMTLCCTSIDTAPTKRKDVTEELMRFFTTDTVFYHVPENPKLYRKQKKHWNPLIKFMEENYGKIDLSTSMATTTHPEDTVEAVQTELLSLDPWRLTAVESLTYGLKSLTIPLALLNNEIDLRDAIDASRVEEEHNIEECGLVEGGHDVDRANVSTQIAAAAIFLRLL</sequence>
<protein>
    <recommendedName>
        <fullName evidence="7">ATP synthase mitochondrial F1 complex assembly factor 2</fullName>
    </recommendedName>
</protein>
<dbReference type="GO" id="GO:0005739">
    <property type="term" value="C:mitochondrion"/>
    <property type="evidence" value="ECO:0007669"/>
    <property type="project" value="UniProtKB-SubCell"/>
</dbReference>
<comment type="subcellular location">
    <subcellularLocation>
        <location evidence="1">Mitochondrion</location>
    </subcellularLocation>
</comment>
<evidence type="ECO:0000256" key="1">
    <source>
        <dbReference type="ARBA" id="ARBA00004173"/>
    </source>
</evidence>
<gene>
    <name evidence="6" type="ORF">ASTO00021_LOCUS17067</name>
</gene>
<reference evidence="6" key="1">
    <citation type="submission" date="2021-01" db="EMBL/GenBank/DDBJ databases">
        <authorList>
            <person name="Corre E."/>
            <person name="Pelletier E."/>
            <person name="Niang G."/>
            <person name="Scheremetjew M."/>
            <person name="Finn R."/>
            <person name="Kale V."/>
            <person name="Holt S."/>
            <person name="Cochrane G."/>
            <person name="Meng A."/>
            <person name="Brown T."/>
            <person name="Cohen L."/>
        </authorList>
    </citation>
    <scope>NUCLEOTIDE SEQUENCE</scope>
    <source>
        <strain evidence="6">GSBS06</strain>
    </source>
</reference>
<evidence type="ECO:0000256" key="2">
    <source>
        <dbReference type="ARBA" id="ARBA00008231"/>
    </source>
</evidence>
<dbReference type="AlphaFoldDB" id="A0A7S3PQ79"/>
<accession>A0A7S3PQ79</accession>
<name>A0A7S3PQ79_9STRA</name>
<dbReference type="InterPro" id="IPR042272">
    <property type="entry name" value="ATP12_ATP_synth-F1-assembly_N"/>
</dbReference>
<proteinExistence type="inferred from homology"/>
<keyword evidence="4" id="KW-0496">Mitochondrion</keyword>
<organism evidence="6">
    <name type="scientific">Aplanochytrium stocchinoi</name>
    <dbReference type="NCBI Taxonomy" id="215587"/>
    <lineage>
        <taxon>Eukaryota</taxon>
        <taxon>Sar</taxon>
        <taxon>Stramenopiles</taxon>
        <taxon>Bigyra</taxon>
        <taxon>Labyrinthulomycetes</taxon>
        <taxon>Thraustochytrida</taxon>
        <taxon>Thraustochytriidae</taxon>
        <taxon>Aplanochytrium</taxon>
    </lineage>
</organism>
<keyword evidence="3" id="KW-0809">Transit peptide</keyword>
<evidence type="ECO:0008006" key="7">
    <source>
        <dbReference type="Google" id="ProtNLM"/>
    </source>
</evidence>
<dbReference type="Gene3D" id="3.30.2180.10">
    <property type="entry name" value="ATP12-like"/>
    <property type="match status" value="1"/>
</dbReference>
<dbReference type="Gene3D" id="1.10.3580.10">
    <property type="entry name" value="ATP12 ATPase"/>
    <property type="match status" value="1"/>
</dbReference>
<dbReference type="Pfam" id="PF07542">
    <property type="entry name" value="ATP12"/>
    <property type="match status" value="1"/>
</dbReference>
<comment type="similarity">
    <text evidence="2">Belongs to the ATP12 family.</text>
</comment>
<dbReference type="EMBL" id="HBIN01022215">
    <property type="protein sequence ID" value="CAE0447085.1"/>
    <property type="molecule type" value="Transcribed_RNA"/>
</dbReference>
<evidence type="ECO:0000256" key="3">
    <source>
        <dbReference type="ARBA" id="ARBA00022946"/>
    </source>
</evidence>
<evidence type="ECO:0000256" key="5">
    <source>
        <dbReference type="ARBA" id="ARBA00023186"/>
    </source>
</evidence>
<evidence type="ECO:0000256" key="4">
    <source>
        <dbReference type="ARBA" id="ARBA00023128"/>
    </source>
</evidence>
<dbReference type="PANTHER" id="PTHR21013">
    <property type="entry name" value="ATP SYNTHASE MITOCHONDRIAL F1 COMPLEX ASSEMBLY FACTOR 2/ATP12 PROTEIN, MITOCHONDRIAL PRECURSOR"/>
    <property type="match status" value="1"/>
</dbReference>
<dbReference type="InterPro" id="IPR023335">
    <property type="entry name" value="ATP12_ortho_dom_sf"/>
</dbReference>